<dbReference type="EnsemblMetazoa" id="XM_050643152.1">
    <property type="protein sequence ID" value="XP_050499109.1"/>
    <property type="gene ID" value="LOC126879850"/>
</dbReference>
<dbReference type="InParanoid" id="A0A6P7HE40"/>
<dbReference type="AlphaFoldDB" id="A0A6P7HE40"/>
<reference evidence="3" key="2">
    <citation type="submission" date="2025-05" db="UniProtKB">
        <authorList>
            <consortium name="EnsemblMetazoa"/>
        </authorList>
    </citation>
    <scope>IDENTIFICATION</scope>
</reference>
<dbReference type="PANTHER" id="PTHR37161">
    <property type="entry name" value="HDC10475"/>
    <property type="match status" value="1"/>
</dbReference>
<dbReference type="OrthoDB" id="6781545at2759"/>
<dbReference type="InterPro" id="IPR007999">
    <property type="entry name" value="DUF745"/>
</dbReference>
<organism evidence="5">
    <name type="scientific">Diabrotica virgifera virgifera</name>
    <name type="common">western corn rootworm</name>
    <dbReference type="NCBI Taxonomy" id="50390"/>
    <lineage>
        <taxon>Eukaryota</taxon>
        <taxon>Metazoa</taxon>
        <taxon>Ecdysozoa</taxon>
        <taxon>Arthropoda</taxon>
        <taxon>Hexapoda</taxon>
        <taxon>Insecta</taxon>
        <taxon>Pterygota</taxon>
        <taxon>Neoptera</taxon>
        <taxon>Endopterygota</taxon>
        <taxon>Coleoptera</taxon>
        <taxon>Polyphaga</taxon>
        <taxon>Cucujiformia</taxon>
        <taxon>Chrysomeloidea</taxon>
        <taxon>Chrysomelidae</taxon>
        <taxon>Galerucinae</taxon>
        <taxon>Diabroticina</taxon>
        <taxon>Diabroticites</taxon>
        <taxon>Diabrotica</taxon>
    </lineage>
</organism>
<name>A0A6P7HE40_DIAVI</name>
<reference evidence="5" key="1">
    <citation type="submission" date="2025-04" db="UniProtKB">
        <authorList>
            <consortium name="RefSeq"/>
        </authorList>
    </citation>
    <scope>IDENTIFICATION</scope>
    <source>
        <tissue evidence="5">Whole insect</tissue>
    </source>
</reference>
<proteinExistence type="predicted"/>
<evidence type="ECO:0000313" key="4">
    <source>
        <dbReference type="Proteomes" id="UP001652700"/>
    </source>
</evidence>
<feature type="chain" id="PRO_5028418540" evidence="2">
    <location>
        <begin position="18"/>
        <end position="280"/>
    </location>
</feature>
<dbReference type="RefSeq" id="XP_028154020.1">
    <property type="nucleotide sequence ID" value="XM_028298219.1"/>
</dbReference>
<feature type="coiled-coil region" evidence="1">
    <location>
        <begin position="126"/>
        <end position="153"/>
    </location>
</feature>
<keyword evidence="2" id="KW-0732">Signal</keyword>
<keyword evidence="1" id="KW-0175">Coiled coil</keyword>
<dbReference type="Pfam" id="PF05335">
    <property type="entry name" value="DUF745"/>
    <property type="match status" value="1"/>
</dbReference>
<feature type="signal peptide" evidence="2">
    <location>
        <begin position="1"/>
        <end position="17"/>
    </location>
</feature>
<accession>A0A6P7HE40</accession>
<protein>
    <submittedName>
        <fullName evidence="5">Histone-lysine N-methyltransferase, H3 lysine-9 specific SUVH3-like</fullName>
    </submittedName>
</protein>
<dbReference type="PANTHER" id="PTHR37161:SF3">
    <property type="entry name" value="HDC10475"/>
    <property type="match status" value="1"/>
</dbReference>
<evidence type="ECO:0000313" key="3">
    <source>
        <dbReference type="EnsemblMetazoa" id="XP_050499109.1"/>
    </source>
</evidence>
<evidence type="ECO:0000256" key="2">
    <source>
        <dbReference type="SAM" id="SignalP"/>
    </source>
</evidence>
<gene>
    <name evidence="5" type="primary">LOC114347527</name>
</gene>
<sequence length="280" mass="27870">MFGIFVFAIFSVAVASAGVPKHQHVKVVVPEQQAQSSHTLEIAESYESGGYAPGELEAHAAAEAGAGGSGKGSSGAELTSLAHNSAVQAKNAVRNQHTAGSQAAFGVKSSLASAAVGAAQTAQAALVGKQAIVQNLKKQAIEAQQQLQAEISQYHQLEAVSQVAAQASQDAHAQLNTLTAALASAQAGASHSEQAAAEAANAAAAQHAMVDEAKQKVGSILSQLQNAVGDLQETEASAIKAAEAAHIAQSNAAAAGLAVAAASAKNGHNGGGAGGYHHHY</sequence>
<evidence type="ECO:0000313" key="5">
    <source>
        <dbReference type="RefSeq" id="XP_028154020.1"/>
    </source>
</evidence>
<evidence type="ECO:0000256" key="1">
    <source>
        <dbReference type="SAM" id="Coils"/>
    </source>
</evidence>
<dbReference type="Proteomes" id="UP001652700">
    <property type="component" value="Unplaced"/>
</dbReference>
<keyword evidence="4" id="KW-1185">Reference proteome</keyword>